<feature type="coiled-coil region" evidence="13">
    <location>
        <begin position="367"/>
        <end position="394"/>
    </location>
</feature>
<dbReference type="SUPFAM" id="SSF56672">
    <property type="entry name" value="DNA/RNA polymerases"/>
    <property type="match status" value="1"/>
</dbReference>
<dbReference type="GO" id="GO:0003688">
    <property type="term" value="F:DNA replication origin binding"/>
    <property type="evidence" value="ECO:0007669"/>
    <property type="project" value="TreeGrafter"/>
</dbReference>
<feature type="compositionally biased region" description="Polar residues" evidence="14">
    <location>
        <begin position="111"/>
        <end position="128"/>
    </location>
</feature>
<evidence type="ECO:0000256" key="6">
    <source>
        <dbReference type="ARBA" id="ARBA00022723"/>
    </source>
</evidence>
<name>A0A2P6N1Z1_9EUKA</name>
<dbReference type="InterPro" id="IPR015088">
    <property type="entry name" value="Znf_DNA-dir_DNA_pol_B_alpha"/>
</dbReference>
<feature type="compositionally biased region" description="Basic and acidic residues" evidence="14">
    <location>
        <begin position="11"/>
        <end position="24"/>
    </location>
</feature>
<keyword evidence="19" id="KW-1185">Reference proteome</keyword>
<dbReference type="Pfam" id="PF00136">
    <property type="entry name" value="DNA_pol_B"/>
    <property type="match status" value="1"/>
</dbReference>
<dbReference type="OrthoDB" id="6755010at2759"/>
<feature type="domain" description="Zinc finger DNA-directed DNA polymerase family B alpha" evidence="17">
    <location>
        <begin position="1214"/>
        <end position="1315"/>
    </location>
</feature>
<evidence type="ECO:0000256" key="4">
    <source>
        <dbReference type="ARBA" id="ARBA00022695"/>
    </source>
</evidence>
<feature type="domain" description="DNA-directed DNA polymerase family B exonuclease" evidence="16">
    <location>
        <begin position="440"/>
        <end position="683"/>
    </location>
</feature>
<feature type="compositionally biased region" description="Basic residues" evidence="14">
    <location>
        <begin position="165"/>
        <end position="175"/>
    </location>
</feature>
<dbReference type="GO" id="GO:0008270">
    <property type="term" value="F:zinc ion binding"/>
    <property type="evidence" value="ECO:0007669"/>
    <property type="project" value="UniProtKB-KW"/>
</dbReference>
<dbReference type="Gene3D" id="6.10.10.100">
    <property type="match status" value="1"/>
</dbReference>
<accession>A0A2P6N1Z1</accession>
<dbReference type="GO" id="GO:0005658">
    <property type="term" value="C:alpha DNA polymerase:primase complex"/>
    <property type="evidence" value="ECO:0007669"/>
    <property type="project" value="TreeGrafter"/>
</dbReference>
<dbReference type="PRINTS" id="PR00106">
    <property type="entry name" value="DNAPOLB"/>
</dbReference>
<keyword evidence="8" id="KW-0862">Zinc</keyword>
<evidence type="ECO:0000259" key="17">
    <source>
        <dbReference type="Pfam" id="PF08996"/>
    </source>
</evidence>
<dbReference type="CDD" id="cd05776">
    <property type="entry name" value="DNA_polB_alpha_exo"/>
    <property type="match status" value="1"/>
</dbReference>
<evidence type="ECO:0000313" key="19">
    <source>
        <dbReference type="Proteomes" id="UP000241769"/>
    </source>
</evidence>
<gene>
    <name evidence="18" type="ORF">PROFUN_14063</name>
</gene>
<keyword evidence="7" id="KW-0863">Zinc-finger</keyword>
<evidence type="ECO:0000256" key="8">
    <source>
        <dbReference type="ARBA" id="ARBA00022833"/>
    </source>
</evidence>
<reference evidence="18 19" key="1">
    <citation type="journal article" date="2018" name="Genome Biol. Evol.">
        <title>Multiple Roots of Fruiting Body Formation in Amoebozoa.</title>
        <authorList>
            <person name="Hillmann F."/>
            <person name="Forbes G."/>
            <person name="Novohradska S."/>
            <person name="Ferling I."/>
            <person name="Riege K."/>
            <person name="Groth M."/>
            <person name="Westermann M."/>
            <person name="Marz M."/>
            <person name="Spaller T."/>
            <person name="Winckler T."/>
            <person name="Schaap P."/>
            <person name="Glockner G."/>
        </authorList>
    </citation>
    <scope>NUCLEOTIDE SEQUENCE [LARGE SCALE GENOMIC DNA]</scope>
    <source>
        <strain evidence="18 19">Jena</strain>
    </source>
</reference>
<dbReference type="GO" id="GO:0006272">
    <property type="term" value="P:leading strand elongation"/>
    <property type="evidence" value="ECO:0007669"/>
    <property type="project" value="TreeGrafter"/>
</dbReference>
<keyword evidence="13" id="KW-0175">Coiled coil</keyword>
<comment type="catalytic activity">
    <reaction evidence="12">
        <text>DNA(n) + a 2'-deoxyribonucleoside 5'-triphosphate = DNA(n+1) + diphosphate</text>
        <dbReference type="Rhea" id="RHEA:22508"/>
        <dbReference type="Rhea" id="RHEA-COMP:17339"/>
        <dbReference type="Rhea" id="RHEA-COMP:17340"/>
        <dbReference type="ChEBI" id="CHEBI:33019"/>
        <dbReference type="ChEBI" id="CHEBI:61560"/>
        <dbReference type="ChEBI" id="CHEBI:173112"/>
        <dbReference type="EC" id="2.7.7.7"/>
    </reaction>
</comment>
<dbReference type="GO" id="GO:0006273">
    <property type="term" value="P:lagging strand elongation"/>
    <property type="evidence" value="ECO:0007669"/>
    <property type="project" value="TreeGrafter"/>
</dbReference>
<dbReference type="GO" id="GO:0003682">
    <property type="term" value="F:chromatin binding"/>
    <property type="evidence" value="ECO:0007669"/>
    <property type="project" value="TreeGrafter"/>
</dbReference>
<dbReference type="GO" id="GO:0003887">
    <property type="term" value="F:DNA-directed DNA polymerase activity"/>
    <property type="evidence" value="ECO:0007669"/>
    <property type="project" value="UniProtKB-KW"/>
</dbReference>
<evidence type="ECO:0000256" key="10">
    <source>
        <dbReference type="ARBA" id="ARBA00023125"/>
    </source>
</evidence>
<feature type="compositionally biased region" description="Acidic residues" evidence="14">
    <location>
        <begin position="36"/>
        <end position="48"/>
    </location>
</feature>
<dbReference type="PANTHER" id="PTHR45861:SF1">
    <property type="entry name" value="DNA POLYMERASE ALPHA CATALYTIC SUBUNIT"/>
    <property type="match status" value="1"/>
</dbReference>
<dbReference type="Gene3D" id="1.10.287.690">
    <property type="entry name" value="Helix hairpin bin"/>
    <property type="match status" value="1"/>
</dbReference>
<dbReference type="Pfam" id="PF08996">
    <property type="entry name" value="zf-DNA_Pol"/>
    <property type="match status" value="1"/>
</dbReference>
<evidence type="ECO:0000256" key="12">
    <source>
        <dbReference type="RuleBase" id="RU000442"/>
    </source>
</evidence>
<dbReference type="InParanoid" id="A0A2P6N1Z1"/>
<dbReference type="InterPro" id="IPR017964">
    <property type="entry name" value="DNA-dir_DNA_pol_B_CS"/>
</dbReference>
<keyword evidence="5 12" id="KW-0235">DNA replication</keyword>
<dbReference type="InterPro" id="IPR012337">
    <property type="entry name" value="RNaseH-like_sf"/>
</dbReference>
<feature type="region of interest" description="Disordered" evidence="14">
    <location>
        <begin position="252"/>
        <end position="271"/>
    </location>
</feature>
<dbReference type="Gene3D" id="1.10.132.60">
    <property type="entry name" value="DNA polymerase family B, C-terminal domain"/>
    <property type="match status" value="1"/>
</dbReference>
<dbReference type="GO" id="GO:0003697">
    <property type="term" value="F:single-stranded DNA binding"/>
    <property type="evidence" value="ECO:0007669"/>
    <property type="project" value="TreeGrafter"/>
</dbReference>
<feature type="compositionally biased region" description="Acidic residues" evidence="14">
    <location>
        <begin position="74"/>
        <end position="84"/>
    </location>
</feature>
<sequence>MSSRQRGTKASKNESIKRDLEALRSGKKREFKVESDSEGEAGLSEDDTGFIVDEHDNPIDEQWQAEAAAHDAGELDSDGEEQEEEARPNKKNKAPKKRGALNGSAKKNVEVPSQSSTITSMFRQQNKKSLSERLYVQTDKSLDTTVVPSIDTNEDDLNIDDIVSSKKKAIPKRKRKEETQPIMPAPSSTKSFAVKKSLTSPNPKTSTPTEDEVSDPMDTSAHDDDDEEKKMNDSLGSIDDDMLDALDAISEKEKKTFSQPKPKPSSNANELKLNEAAVSGGKMEAWRQMTNGPLLEEEVAPKLAAASEQLLKSKKIRMYWLDAFEDKVISPGTVYLFGKVQLPSTKNWVSITVQVNNIDRVMYVAPRDTESEDLSKVEDEMEKIRREHKIKEFQTRMVRKSYCFDQLDVNQGEPLPFLEVVCSAKEAPLPSDLSGTTFTKIFGTHTSSLERFLLERNIMGPCWLTIEDFKPLPTLKAWTKIQISLDDFNRVVVDDDQSTPPKLNAMSVSMKTILNPKTNTNEIVMLSALVHNDVSVEGTTVMAQGQMTLITFLRSDVDGVVFPRDMKKTVEKQKHIHILNSERMLLSEFTERLGLYDPDLIIGHNFLGFDLDVLLHRMDATHNPHWSRLGRLRRSNMPKLQSGPGGMSDSTFQEKLVMAGRLICDTYLVSKDLVREKNYRLSELARNQLDTEKIDIEPEEIPFYYTTSTNLLHLIQHCENDTYLTMQLTLKLNAIPLTHQLTTISGNLWSRSLTGGRAERNEYLLLHKFHHLNYVLPDKQASQKNFGGKTRKKADYKGGEVLAPKSGFYDRYVLLVDFNSLYPSIIQEYNICFTTVERKRKPDGEWDTAQPPAGDIAAGVLPTVLKSLVDRRRAVKNMMGGESDPSKLKQLDIRQMALKLTANSMYGCLGFTGSRFYAKPLAEMVTRKGRETLEKTKELCENQLNLDVIYGDTDSLMINTNLTDLAGAKDIGRQVKATVNKGGRFLEIELDGIYKSILLLRKKKYAALKLEERNGVISYKKEVKGLELVRRDWCPLSSQMGDFILDQILSGKSKDELLNEIHSYLRNTATEMREGEIPLDKYVITKGITKNLEEYAEKGLPHVVVARRMREAGKRVMAGDHIRFVICVGDNPQDSFSNNARSPEEMTKNNLKVDIDWYLNQQILPPITRLCSEIKGTDQAQLATCLGMDPTKYRRAAEASVDTIGNVDIFLGALPDKERFRSVEKFSMVCKCGARTVFEDQYSRHCSKERCENVFETMSVKVAIRKLFQRTVTIYNDHFYVCEEPMCKNRTRQLFVKKYTKCTQSGCRGNTKPELQYIKWVMKGHVELEAYAKQLLDMNARQFVSMASICSVFHNPIVKCNG</sequence>
<dbReference type="GO" id="GO:0000166">
    <property type="term" value="F:nucleotide binding"/>
    <property type="evidence" value="ECO:0007669"/>
    <property type="project" value="InterPro"/>
</dbReference>
<dbReference type="InterPro" id="IPR023211">
    <property type="entry name" value="DNA_pol_palm_dom_sf"/>
</dbReference>
<dbReference type="Gene3D" id="3.30.70.2820">
    <property type="match status" value="1"/>
</dbReference>
<dbReference type="InterPro" id="IPR036397">
    <property type="entry name" value="RNaseH_sf"/>
</dbReference>
<evidence type="ECO:0000256" key="13">
    <source>
        <dbReference type="SAM" id="Coils"/>
    </source>
</evidence>
<feature type="compositionally biased region" description="Polar residues" evidence="14">
    <location>
        <begin position="1"/>
        <end position="10"/>
    </location>
</feature>
<comment type="caution">
    <text evidence="18">The sequence shown here is derived from an EMBL/GenBank/DDBJ whole genome shotgun (WGS) entry which is preliminary data.</text>
</comment>
<feature type="compositionally biased region" description="Polar residues" evidence="14">
    <location>
        <begin position="186"/>
        <end position="208"/>
    </location>
</feature>
<feature type="domain" description="DNA-directed DNA polymerase family B multifunctional" evidence="15">
    <location>
        <begin position="748"/>
        <end position="1174"/>
    </location>
</feature>
<dbReference type="FunCoup" id="A0A2P6N1Z1">
    <property type="interactions" value="564"/>
</dbReference>
<dbReference type="EC" id="2.7.7.7" evidence="12"/>
<keyword evidence="10 12" id="KW-0238">DNA-binding</keyword>
<evidence type="ECO:0000313" key="18">
    <source>
        <dbReference type="EMBL" id="PRP77959.1"/>
    </source>
</evidence>
<feature type="compositionally biased region" description="Basic residues" evidence="14">
    <location>
        <begin position="89"/>
        <end position="99"/>
    </location>
</feature>
<evidence type="ECO:0000259" key="16">
    <source>
        <dbReference type="Pfam" id="PF03104"/>
    </source>
</evidence>
<dbReference type="InterPro" id="IPR006133">
    <property type="entry name" value="DNA-dir_DNA_pol_B_exonuc"/>
</dbReference>
<dbReference type="Gene3D" id="3.30.420.10">
    <property type="entry name" value="Ribonuclease H-like superfamily/Ribonuclease H"/>
    <property type="match status" value="1"/>
</dbReference>
<dbReference type="Proteomes" id="UP000241769">
    <property type="component" value="Unassembled WGS sequence"/>
</dbReference>
<feature type="region of interest" description="Disordered" evidence="14">
    <location>
        <begin position="164"/>
        <end position="239"/>
    </location>
</feature>
<evidence type="ECO:0000259" key="15">
    <source>
        <dbReference type="Pfam" id="PF00136"/>
    </source>
</evidence>
<dbReference type="InterPro" id="IPR038256">
    <property type="entry name" value="Pol_alpha_znc_sf"/>
</dbReference>
<organism evidence="18 19">
    <name type="scientific">Planoprotostelium fungivorum</name>
    <dbReference type="NCBI Taxonomy" id="1890364"/>
    <lineage>
        <taxon>Eukaryota</taxon>
        <taxon>Amoebozoa</taxon>
        <taxon>Evosea</taxon>
        <taxon>Variosea</taxon>
        <taxon>Cavosteliida</taxon>
        <taxon>Cavosteliaceae</taxon>
        <taxon>Planoprotostelium</taxon>
    </lineage>
</organism>
<dbReference type="SUPFAM" id="SSF53098">
    <property type="entry name" value="Ribonuclease H-like"/>
    <property type="match status" value="1"/>
</dbReference>
<keyword evidence="4 12" id="KW-0548">Nucleotidyltransferase</keyword>
<dbReference type="CDD" id="cd05532">
    <property type="entry name" value="POLBc_alpha"/>
    <property type="match status" value="1"/>
</dbReference>
<keyword evidence="3 12" id="KW-0808">Transferase</keyword>
<dbReference type="InterPro" id="IPR042087">
    <property type="entry name" value="DNA_pol_B_thumb"/>
</dbReference>
<dbReference type="InterPro" id="IPR006172">
    <property type="entry name" value="DNA-dir_DNA_pol_B"/>
</dbReference>
<keyword evidence="9 12" id="KW-0239">DNA-directed DNA polymerase</keyword>
<dbReference type="InterPro" id="IPR043502">
    <property type="entry name" value="DNA/RNA_pol_sf"/>
</dbReference>
<evidence type="ECO:0000256" key="11">
    <source>
        <dbReference type="ARBA" id="ARBA00023242"/>
    </source>
</evidence>
<feature type="region of interest" description="Disordered" evidence="14">
    <location>
        <begin position="1"/>
        <end position="130"/>
    </location>
</feature>
<protein>
    <recommendedName>
        <fullName evidence="12">DNA polymerase</fullName>
        <ecNumber evidence="12">2.7.7.7</ecNumber>
    </recommendedName>
</protein>
<dbReference type="EMBL" id="MDYQ01000249">
    <property type="protein sequence ID" value="PRP77959.1"/>
    <property type="molecule type" value="Genomic_DNA"/>
</dbReference>
<dbReference type="PANTHER" id="PTHR45861">
    <property type="entry name" value="DNA POLYMERASE ALPHA CATALYTIC SUBUNIT"/>
    <property type="match status" value="1"/>
</dbReference>
<evidence type="ECO:0000256" key="14">
    <source>
        <dbReference type="SAM" id="MobiDB-lite"/>
    </source>
</evidence>
<evidence type="ECO:0000256" key="1">
    <source>
        <dbReference type="ARBA" id="ARBA00004123"/>
    </source>
</evidence>
<dbReference type="NCBIfam" id="TIGR00592">
    <property type="entry name" value="pol2"/>
    <property type="match status" value="1"/>
</dbReference>
<evidence type="ECO:0000256" key="9">
    <source>
        <dbReference type="ARBA" id="ARBA00022932"/>
    </source>
</evidence>
<dbReference type="InterPro" id="IPR045846">
    <property type="entry name" value="POLBc_alpha"/>
</dbReference>
<keyword evidence="6" id="KW-0479">Metal-binding</keyword>
<evidence type="ECO:0000256" key="3">
    <source>
        <dbReference type="ARBA" id="ARBA00022679"/>
    </source>
</evidence>
<dbReference type="Gene3D" id="1.10.3200.20">
    <property type="entry name" value="DNA Polymerase alpha, zinc finger"/>
    <property type="match status" value="1"/>
</dbReference>
<dbReference type="GO" id="GO:1902975">
    <property type="term" value="P:mitotic DNA replication initiation"/>
    <property type="evidence" value="ECO:0007669"/>
    <property type="project" value="InterPro"/>
</dbReference>
<comment type="similarity">
    <text evidence="2 12">Belongs to the DNA polymerase type-B family.</text>
</comment>
<keyword evidence="11" id="KW-0539">Nucleus</keyword>
<dbReference type="FunFam" id="1.10.132.60:FF:000004">
    <property type="entry name" value="DNA polymerase"/>
    <property type="match status" value="1"/>
</dbReference>
<dbReference type="SMART" id="SM00486">
    <property type="entry name" value="POLBc"/>
    <property type="match status" value="1"/>
</dbReference>
<dbReference type="Gene3D" id="2.40.50.730">
    <property type="match status" value="1"/>
</dbReference>
<evidence type="ECO:0000256" key="5">
    <source>
        <dbReference type="ARBA" id="ARBA00022705"/>
    </source>
</evidence>
<comment type="subcellular location">
    <subcellularLocation>
        <location evidence="1">Nucleus</location>
    </subcellularLocation>
</comment>
<dbReference type="Gene3D" id="3.90.1600.10">
    <property type="entry name" value="Palm domain of DNA polymerase"/>
    <property type="match status" value="1"/>
</dbReference>
<evidence type="ECO:0000256" key="7">
    <source>
        <dbReference type="ARBA" id="ARBA00022771"/>
    </source>
</evidence>
<dbReference type="Pfam" id="PF03104">
    <property type="entry name" value="DNA_pol_B_exo1"/>
    <property type="match status" value="1"/>
</dbReference>
<dbReference type="STRING" id="1890364.A0A2P6N1Z1"/>
<proteinExistence type="inferred from homology"/>
<evidence type="ECO:0000256" key="2">
    <source>
        <dbReference type="ARBA" id="ARBA00005755"/>
    </source>
</evidence>
<dbReference type="PROSITE" id="PS00116">
    <property type="entry name" value="DNA_POLYMERASE_B"/>
    <property type="match status" value="1"/>
</dbReference>
<dbReference type="InterPro" id="IPR006134">
    <property type="entry name" value="DNA-dir_DNA_pol_B_multi_dom"/>
</dbReference>